<name>A0AAN8N4F8_9PEZI</name>
<protein>
    <submittedName>
        <fullName evidence="1">Uncharacterized protein</fullName>
    </submittedName>
</protein>
<dbReference type="EMBL" id="JAVHNR010000001">
    <property type="protein sequence ID" value="KAK6356156.1"/>
    <property type="molecule type" value="Genomic_DNA"/>
</dbReference>
<proteinExistence type="predicted"/>
<dbReference type="Proteomes" id="UP001313282">
    <property type="component" value="Unassembled WGS sequence"/>
</dbReference>
<accession>A0AAN8N4F8</accession>
<evidence type="ECO:0000313" key="2">
    <source>
        <dbReference type="Proteomes" id="UP001313282"/>
    </source>
</evidence>
<comment type="caution">
    <text evidence="1">The sequence shown here is derived from an EMBL/GenBank/DDBJ whole genome shotgun (WGS) entry which is preliminary data.</text>
</comment>
<evidence type="ECO:0000313" key="1">
    <source>
        <dbReference type="EMBL" id="KAK6356156.1"/>
    </source>
</evidence>
<organism evidence="1 2">
    <name type="scientific">Orbilia javanica</name>
    <dbReference type="NCBI Taxonomy" id="47235"/>
    <lineage>
        <taxon>Eukaryota</taxon>
        <taxon>Fungi</taxon>
        <taxon>Dikarya</taxon>
        <taxon>Ascomycota</taxon>
        <taxon>Pezizomycotina</taxon>
        <taxon>Orbiliomycetes</taxon>
        <taxon>Orbiliales</taxon>
        <taxon>Orbiliaceae</taxon>
        <taxon>Orbilia</taxon>
    </lineage>
</organism>
<keyword evidence="2" id="KW-1185">Reference proteome</keyword>
<dbReference type="AlphaFoldDB" id="A0AAN8N4F8"/>
<reference evidence="1 2" key="1">
    <citation type="submission" date="2019-10" db="EMBL/GenBank/DDBJ databases">
        <authorList>
            <person name="Palmer J.M."/>
        </authorList>
    </citation>
    <scope>NUCLEOTIDE SEQUENCE [LARGE SCALE GENOMIC DNA]</scope>
    <source>
        <strain evidence="1 2">TWF718</strain>
    </source>
</reference>
<sequence>MSKKEVMEISETKRAKLLEMETFRTADDIIRELDCLLYLQEEAGRYLNELFSGDRIPTPAGYNFSMMSAVCDRIEEVLKKVRRESWKVLRRLLLKGDKATAYILGALSCGTISYCPNIIRREYTDNQYLGHGEGPQGPSQALLDESVGLHFRRLKGLEILSKPNSSSNGPNERTSFAAADISHLYKTLAVVVGMCNEGFEYDPSFGMDKAVYERIYGNGYAFQTLSPLFLMAFALNNEYAPGTHNCITEWPQVIGLVVPKDLDEYSNGAKVHVVAANYFWEKSCFFPVMNAISSRQYLNSYQSHSGYQYYNSPTEWPALQKPMLGRGNDAAIRLSIVLGMFDAFEHLIDVYETFQSFFPDAPAFADYPLTLPGFQAVQVPRKLPLTAFMLAIMASRPGDATSMRFVDRFLDSQVLHSWTEEISTPLFSVLDMEFARDDSMRVINLRPIHLAGLLGRTDLFKKLLKFEFDKPPHFAFSAVALAALHNDDAAFFPLLSHFFESTNSIPYSAAPIHWIIRIIKQYGSKRLAESIDEFISQQNWLPTLDWSMELLDSNTMYAGHDKSYSEGQNKLDLELPKQSRVHDASTEDPDIELSDCLDDGTEEFKRYSDLDSKLDIMLPPLWSPRALGLESYETDFFTTMISMDSKKGTKTRITTITVTSRSTSETNSSSKNILSLGGMPFLVPSSRKRISDTCAQDMQKEKQMGDDVIIIGN</sequence>
<gene>
    <name evidence="1" type="ORF">TWF718_000528</name>
</gene>